<proteinExistence type="predicted"/>
<dbReference type="AlphaFoldDB" id="A0A6H5J0D6"/>
<dbReference type="EMBL" id="CADCXV010001128">
    <property type="protein sequence ID" value="CAB0041709.1"/>
    <property type="molecule type" value="Genomic_DNA"/>
</dbReference>
<protein>
    <submittedName>
        <fullName evidence="2">Uncharacterized protein</fullName>
    </submittedName>
</protein>
<evidence type="ECO:0000256" key="1">
    <source>
        <dbReference type="SAM" id="MobiDB-lite"/>
    </source>
</evidence>
<name>A0A6H5J0D6_9HYME</name>
<dbReference type="Proteomes" id="UP000479190">
    <property type="component" value="Unassembled WGS sequence"/>
</dbReference>
<accession>A0A6H5J0D6</accession>
<keyword evidence="3" id="KW-1185">Reference proteome</keyword>
<feature type="region of interest" description="Disordered" evidence="1">
    <location>
        <begin position="25"/>
        <end position="58"/>
    </location>
</feature>
<evidence type="ECO:0000313" key="2">
    <source>
        <dbReference type="EMBL" id="CAB0041709.1"/>
    </source>
</evidence>
<evidence type="ECO:0000313" key="3">
    <source>
        <dbReference type="Proteomes" id="UP000479190"/>
    </source>
</evidence>
<sequence>MPCIATYHRWAAFEFLRPETAKGYNEQDTCPRVQSSSTRGKFQSVGDEEQEETDEEDALVQARPDCSIEIPKYRKFGSEQFFIAPGVRRNARAIKHKLVENYGLRAGARRCASLRINIIITVVKHRKLQGTRARLAHTRTTPSVNQSEADNSSHPALFIARGATPWPGLHPRDATRYHSRYILTRILAAIYVKSESPAGGKLLSTWSRESVESITLSCAAESFHASAGEAAAHISAATVTADI</sequence>
<feature type="non-terminal residue" evidence="2">
    <location>
        <position position="243"/>
    </location>
</feature>
<feature type="compositionally biased region" description="Polar residues" evidence="1">
    <location>
        <begin position="26"/>
        <end position="41"/>
    </location>
</feature>
<reference evidence="2 3" key="1">
    <citation type="submission" date="2020-02" db="EMBL/GenBank/DDBJ databases">
        <authorList>
            <person name="Ferguson B K."/>
        </authorList>
    </citation>
    <scope>NUCLEOTIDE SEQUENCE [LARGE SCALE GENOMIC DNA]</scope>
</reference>
<feature type="compositionally biased region" description="Acidic residues" evidence="1">
    <location>
        <begin position="46"/>
        <end position="58"/>
    </location>
</feature>
<organism evidence="2 3">
    <name type="scientific">Trichogramma brassicae</name>
    <dbReference type="NCBI Taxonomy" id="86971"/>
    <lineage>
        <taxon>Eukaryota</taxon>
        <taxon>Metazoa</taxon>
        <taxon>Ecdysozoa</taxon>
        <taxon>Arthropoda</taxon>
        <taxon>Hexapoda</taxon>
        <taxon>Insecta</taxon>
        <taxon>Pterygota</taxon>
        <taxon>Neoptera</taxon>
        <taxon>Endopterygota</taxon>
        <taxon>Hymenoptera</taxon>
        <taxon>Apocrita</taxon>
        <taxon>Proctotrupomorpha</taxon>
        <taxon>Chalcidoidea</taxon>
        <taxon>Trichogrammatidae</taxon>
        <taxon>Trichogramma</taxon>
    </lineage>
</organism>
<gene>
    <name evidence="2" type="ORF">TBRA_LOCUS13368</name>
</gene>